<dbReference type="Gene3D" id="1.20.5.170">
    <property type="match status" value="1"/>
</dbReference>
<gene>
    <name evidence="1" type="ORF">NDU88_007538</name>
</gene>
<evidence type="ECO:0000313" key="1">
    <source>
        <dbReference type="EMBL" id="KAJ1119352.1"/>
    </source>
</evidence>
<proteinExistence type="predicted"/>
<keyword evidence="2" id="KW-1185">Reference proteome</keyword>
<protein>
    <submittedName>
        <fullName evidence="1">Uncharacterized protein</fullName>
    </submittedName>
</protein>
<sequence>MERTLRENTTVGSRLEGMDTKISELASETRSIRADIAGFEDKVREMEHRLSLMEDKLSSTPDGDQELQFLQNSLRDLEDGIRRDNVGFLRFPEQVEGTDFRAFLKDALPTLTSLTFSSPLDLQRAHRMGPHRKDHAEKLGPIIACFLHHEQVRQLFSAAHTPGPFDYERREL</sequence>
<dbReference type="Gene3D" id="3.30.70.1820">
    <property type="entry name" value="L1 transposable element, RRM domain"/>
    <property type="match status" value="1"/>
</dbReference>
<dbReference type="AlphaFoldDB" id="A0AAV7NTK6"/>
<name>A0AAV7NTK6_PLEWA</name>
<reference evidence="1" key="1">
    <citation type="journal article" date="2022" name="bioRxiv">
        <title>Sequencing and chromosome-scale assembly of the giantPleurodeles waltlgenome.</title>
        <authorList>
            <person name="Brown T."/>
            <person name="Elewa A."/>
            <person name="Iarovenko S."/>
            <person name="Subramanian E."/>
            <person name="Araus A.J."/>
            <person name="Petzold A."/>
            <person name="Susuki M."/>
            <person name="Suzuki K.-i.T."/>
            <person name="Hayashi T."/>
            <person name="Toyoda A."/>
            <person name="Oliveira C."/>
            <person name="Osipova E."/>
            <person name="Leigh N.D."/>
            <person name="Simon A."/>
            <person name="Yun M.H."/>
        </authorList>
    </citation>
    <scope>NUCLEOTIDE SEQUENCE</scope>
    <source>
        <strain evidence="1">20211129_DDA</strain>
        <tissue evidence="1">Liver</tissue>
    </source>
</reference>
<dbReference type="PANTHER" id="PTHR11505">
    <property type="entry name" value="L1 TRANSPOSABLE ELEMENT-RELATED"/>
    <property type="match status" value="1"/>
</dbReference>
<accession>A0AAV7NTK6</accession>
<dbReference type="Proteomes" id="UP001066276">
    <property type="component" value="Chromosome 8"/>
</dbReference>
<organism evidence="1 2">
    <name type="scientific">Pleurodeles waltl</name>
    <name type="common">Iberian ribbed newt</name>
    <dbReference type="NCBI Taxonomy" id="8319"/>
    <lineage>
        <taxon>Eukaryota</taxon>
        <taxon>Metazoa</taxon>
        <taxon>Chordata</taxon>
        <taxon>Craniata</taxon>
        <taxon>Vertebrata</taxon>
        <taxon>Euteleostomi</taxon>
        <taxon>Amphibia</taxon>
        <taxon>Batrachia</taxon>
        <taxon>Caudata</taxon>
        <taxon>Salamandroidea</taxon>
        <taxon>Salamandridae</taxon>
        <taxon>Pleurodelinae</taxon>
        <taxon>Pleurodeles</taxon>
    </lineage>
</organism>
<dbReference type="InterPro" id="IPR004244">
    <property type="entry name" value="Transposase_22"/>
</dbReference>
<comment type="caution">
    <text evidence="1">The sequence shown here is derived from an EMBL/GenBank/DDBJ whole genome shotgun (WGS) entry which is preliminary data.</text>
</comment>
<dbReference type="EMBL" id="JANPWB010000012">
    <property type="protein sequence ID" value="KAJ1119352.1"/>
    <property type="molecule type" value="Genomic_DNA"/>
</dbReference>
<evidence type="ECO:0000313" key="2">
    <source>
        <dbReference type="Proteomes" id="UP001066276"/>
    </source>
</evidence>